<protein>
    <submittedName>
        <fullName evidence="2">Uncharacterized protein</fullName>
    </submittedName>
</protein>
<evidence type="ECO:0000313" key="2">
    <source>
        <dbReference type="EMBL" id="KAK4294159.1"/>
    </source>
</evidence>
<proteinExistence type="predicted"/>
<dbReference type="AlphaFoldDB" id="A0AAE1NQ49"/>
<sequence>MERKGDEGKREGERREMREGERKGDEGKREGERREMRGRGKERGGRWKAALTNDDQNSRTAGDKLWWVTRRYPH</sequence>
<gene>
    <name evidence="2" type="ORF">Pmani_033193</name>
</gene>
<keyword evidence="3" id="KW-1185">Reference proteome</keyword>
<feature type="region of interest" description="Disordered" evidence="1">
    <location>
        <begin position="1"/>
        <end position="61"/>
    </location>
</feature>
<dbReference type="Proteomes" id="UP001292094">
    <property type="component" value="Unassembled WGS sequence"/>
</dbReference>
<evidence type="ECO:0000313" key="3">
    <source>
        <dbReference type="Proteomes" id="UP001292094"/>
    </source>
</evidence>
<organism evidence="2 3">
    <name type="scientific">Petrolisthes manimaculis</name>
    <dbReference type="NCBI Taxonomy" id="1843537"/>
    <lineage>
        <taxon>Eukaryota</taxon>
        <taxon>Metazoa</taxon>
        <taxon>Ecdysozoa</taxon>
        <taxon>Arthropoda</taxon>
        <taxon>Crustacea</taxon>
        <taxon>Multicrustacea</taxon>
        <taxon>Malacostraca</taxon>
        <taxon>Eumalacostraca</taxon>
        <taxon>Eucarida</taxon>
        <taxon>Decapoda</taxon>
        <taxon>Pleocyemata</taxon>
        <taxon>Anomura</taxon>
        <taxon>Galatheoidea</taxon>
        <taxon>Porcellanidae</taxon>
        <taxon>Petrolisthes</taxon>
    </lineage>
</organism>
<dbReference type="EMBL" id="JAWZYT010004350">
    <property type="protein sequence ID" value="KAK4294159.1"/>
    <property type="molecule type" value="Genomic_DNA"/>
</dbReference>
<accession>A0AAE1NQ49</accession>
<evidence type="ECO:0000256" key="1">
    <source>
        <dbReference type="SAM" id="MobiDB-lite"/>
    </source>
</evidence>
<name>A0AAE1NQ49_9EUCA</name>
<comment type="caution">
    <text evidence="2">The sequence shown here is derived from an EMBL/GenBank/DDBJ whole genome shotgun (WGS) entry which is preliminary data.</text>
</comment>
<reference evidence="2" key="1">
    <citation type="submission" date="2023-11" db="EMBL/GenBank/DDBJ databases">
        <title>Genome assemblies of two species of porcelain crab, Petrolisthes cinctipes and Petrolisthes manimaculis (Anomura: Porcellanidae).</title>
        <authorList>
            <person name="Angst P."/>
        </authorList>
    </citation>
    <scope>NUCLEOTIDE SEQUENCE</scope>
    <source>
        <strain evidence="2">PB745_02</strain>
        <tissue evidence="2">Gill</tissue>
    </source>
</reference>
<feature type="compositionally biased region" description="Basic and acidic residues" evidence="1">
    <location>
        <begin position="1"/>
        <end position="45"/>
    </location>
</feature>